<keyword evidence="2" id="KW-0808">Transferase</keyword>
<reference evidence="2 3" key="1">
    <citation type="submission" date="2016-02" db="EMBL/GenBank/DDBJ databases">
        <title>Ulvibacter sp. LPB0005, isolated from Thais luteostoma.</title>
        <authorList>
            <person name="Shin S.-K."/>
            <person name="Yi H."/>
        </authorList>
    </citation>
    <scope>NUCLEOTIDE SEQUENCE [LARGE SCALE GENOMIC DNA]</scope>
    <source>
        <strain evidence="2 3">LPB0005</strain>
    </source>
</reference>
<dbReference type="STRING" id="1763537.ULVI_05615"/>
<gene>
    <name evidence="2" type="ORF">ULVI_05615</name>
</gene>
<keyword evidence="2" id="KW-0328">Glycosyltransferase</keyword>
<comment type="caution">
    <text evidence="2">The sequence shown here is derived from an EMBL/GenBank/DDBJ whole genome shotgun (WGS) entry which is preliminary data.</text>
</comment>
<accession>A0A167J0Y2</accession>
<evidence type="ECO:0000313" key="2">
    <source>
        <dbReference type="EMBL" id="OAB80213.1"/>
    </source>
</evidence>
<name>A0A167J0Y2_9FLAO</name>
<dbReference type="OrthoDB" id="1467828at2"/>
<dbReference type="RefSeq" id="WP_068590570.1">
    <property type="nucleotide sequence ID" value="NZ_LRXL01000026.1"/>
</dbReference>
<feature type="transmembrane region" description="Helical" evidence="1">
    <location>
        <begin position="33"/>
        <end position="54"/>
    </location>
</feature>
<dbReference type="EMBL" id="LRXL01000026">
    <property type="protein sequence ID" value="OAB80213.1"/>
    <property type="molecule type" value="Genomic_DNA"/>
</dbReference>
<organism evidence="2 3">
    <name type="scientific">Cochleicola gelatinilyticus</name>
    <dbReference type="NCBI Taxonomy" id="1763537"/>
    <lineage>
        <taxon>Bacteria</taxon>
        <taxon>Pseudomonadati</taxon>
        <taxon>Bacteroidota</taxon>
        <taxon>Flavobacteriia</taxon>
        <taxon>Flavobacteriales</taxon>
        <taxon>Flavobacteriaceae</taxon>
        <taxon>Cochleicola</taxon>
    </lineage>
</organism>
<dbReference type="InterPro" id="IPR045922">
    <property type="entry name" value="DUF6341"/>
</dbReference>
<dbReference type="Pfam" id="PF19868">
    <property type="entry name" value="DUF6341"/>
    <property type="match status" value="1"/>
</dbReference>
<evidence type="ECO:0000256" key="1">
    <source>
        <dbReference type="SAM" id="Phobius"/>
    </source>
</evidence>
<proteinExistence type="predicted"/>
<keyword evidence="3" id="KW-1185">Reference proteome</keyword>
<keyword evidence="1" id="KW-1133">Transmembrane helix</keyword>
<protein>
    <submittedName>
        <fullName evidence="2">Uracil phosphoribosyltransferase</fullName>
    </submittedName>
</protein>
<keyword evidence="1" id="KW-0812">Transmembrane</keyword>
<dbReference type="AlphaFoldDB" id="A0A167J0Y2"/>
<keyword evidence="1" id="KW-0472">Membrane</keyword>
<dbReference type="GO" id="GO:0016757">
    <property type="term" value="F:glycosyltransferase activity"/>
    <property type="evidence" value="ECO:0007669"/>
    <property type="project" value="UniProtKB-KW"/>
</dbReference>
<sequence length="78" mass="9250">MTFKDIFTGIQDFTETILFAPFDALRSLELDSWFLASVMNWLFMIVGFVAFIYWMRELKTYNENDEEDRSSTSHSYLG</sequence>
<evidence type="ECO:0000313" key="3">
    <source>
        <dbReference type="Proteomes" id="UP000077013"/>
    </source>
</evidence>
<dbReference type="Proteomes" id="UP000077013">
    <property type="component" value="Unassembled WGS sequence"/>
</dbReference>